<keyword evidence="6 10" id="KW-0560">Oxidoreductase</keyword>
<evidence type="ECO:0000256" key="10">
    <source>
        <dbReference type="RuleBase" id="RU000461"/>
    </source>
</evidence>
<dbReference type="PANTHER" id="PTHR46300:SF7">
    <property type="entry name" value="P450, PUTATIVE (EUROFUNG)-RELATED"/>
    <property type="match status" value="1"/>
</dbReference>
<dbReference type="PRINTS" id="PR00463">
    <property type="entry name" value="EP450I"/>
</dbReference>
<evidence type="ECO:0000256" key="2">
    <source>
        <dbReference type="ARBA" id="ARBA00005179"/>
    </source>
</evidence>
<feature type="binding site" description="axial binding residue" evidence="9">
    <location>
        <position position="438"/>
    </location>
    <ligand>
        <name>heme</name>
        <dbReference type="ChEBI" id="CHEBI:30413"/>
    </ligand>
    <ligandPart>
        <name>Fe</name>
        <dbReference type="ChEBI" id="CHEBI:18248"/>
    </ligandPart>
</feature>
<evidence type="ECO:0000256" key="11">
    <source>
        <dbReference type="SAM" id="SignalP"/>
    </source>
</evidence>
<dbReference type="InterPro" id="IPR036396">
    <property type="entry name" value="Cyt_P450_sf"/>
</dbReference>
<dbReference type="InterPro" id="IPR017972">
    <property type="entry name" value="Cyt_P450_CS"/>
</dbReference>
<dbReference type="InterPro" id="IPR002401">
    <property type="entry name" value="Cyt_P450_E_grp-I"/>
</dbReference>
<dbReference type="SUPFAM" id="SSF48264">
    <property type="entry name" value="Cytochrome P450"/>
    <property type="match status" value="1"/>
</dbReference>
<name>A0AAD2HBW2_9AGAR</name>
<feature type="signal peptide" evidence="11">
    <location>
        <begin position="1"/>
        <end position="21"/>
    </location>
</feature>
<evidence type="ECO:0000256" key="9">
    <source>
        <dbReference type="PIRSR" id="PIRSR602401-1"/>
    </source>
</evidence>
<evidence type="ECO:0000256" key="5">
    <source>
        <dbReference type="ARBA" id="ARBA00022723"/>
    </source>
</evidence>
<dbReference type="GO" id="GO:0004497">
    <property type="term" value="F:monooxygenase activity"/>
    <property type="evidence" value="ECO:0007669"/>
    <property type="project" value="UniProtKB-KW"/>
</dbReference>
<evidence type="ECO:0000256" key="6">
    <source>
        <dbReference type="ARBA" id="ARBA00023002"/>
    </source>
</evidence>
<dbReference type="CDD" id="cd11065">
    <property type="entry name" value="CYP64-like"/>
    <property type="match status" value="1"/>
</dbReference>
<dbReference type="Pfam" id="PF00067">
    <property type="entry name" value="p450"/>
    <property type="match status" value="1"/>
</dbReference>
<keyword evidence="13" id="KW-1185">Reference proteome</keyword>
<keyword evidence="5 9" id="KW-0479">Metal-binding</keyword>
<evidence type="ECO:0000256" key="4">
    <source>
        <dbReference type="ARBA" id="ARBA00022617"/>
    </source>
</evidence>
<gene>
    <name evidence="12" type="ORF">MYCIT1_LOCUS17985</name>
</gene>
<feature type="chain" id="PRO_5041978806" description="Cytochrome P450" evidence="11">
    <location>
        <begin position="22"/>
        <end position="512"/>
    </location>
</feature>
<dbReference type="GO" id="GO:0016705">
    <property type="term" value="F:oxidoreductase activity, acting on paired donors, with incorporation or reduction of molecular oxygen"/>
    <property type="evidence" value="ECO:0007669"/>
    <property type="project" value="InterPro"/>
</dbReference>
<organism evidence="12 13">
    <name type="scientific">Mycena citricolor</name>
    <dbReference type="NCBI Taxonomy" id="2018698"/>
    <lineage>
        <taxon>Eukaryota</taxon>
        <taxon>Fungi</taxon>
        <taxon>Dikarya</taxon>
        <taxon>Basidiomycota</taxon>
        <taxon>Agaricomycotina</taxon>
        <taxon>Agaricomycetes</taxon>
        <taxon>Agaricomycetidae</taxon>
        <taxon>Agaricales</taxon>
        <taxon>Marasmiineae</taxon>
        <taxon>Mycenaceae</taxon>
        <taxon>Mycena</taxon>
    </lineage>
</organism>
<dbReference type="PANTHER" id="PTHR46300">
    <property type="entry name" value="P450, PUTATIVE (EUROFUNG)-RELATED-RELATED"/>
    <property type="match status" value="1"/>
</dbReference>
<keyword evidence="7 9" id="KW-0408">Iron</keyword>
<evidence type="ECO:0000256" key="1">
    <source>
        <dbReference type="ARBA" id="ARBA00001971"/>
    </source>
</evidence>
<dbReference type="InterPro" id="IPR050364">
    <property type="entry name" value="Cytochrome_P450_fung"/>
</dbReference>
<proteinExistence type="inferred from homology"/>
<dbReference type="InterPro" id="IPR001128">
    <property type="entry name" value="Cyt_P450"/>
</dbReference>
<keyword evidence="11" id="KW-0732">Signal</keyword>
<comment type="similarity">
    <text evidence="3 10">Belongs to the cytochrome P450 family.</text>
</comment>
<keyword evidence="8 10" id="KW-0503">Monooxygenase</keyword>
<dbReference type="AlphaFoldDB" id="A0AAD2HBW2"/>
<accession>A0AAD2HBW2</accession>
<dbReference type="GO" id="GO:0020037">
    <property type="term" value="F:heme binding"/>
    <property type="evidence" value="ECO:0007669"/>
    <property type="project" value="InterPro"/>
</dbReference>
<dbReference type="Proteomes" id="UP001295794">
    <property type="component" value="Unassembled WGS sequence"/>
</dbReference>
<dbReference type="GO" id="GO:0005506">
    <property type="term" value="F:iron ion binding"/>
    <property type="evidence" value="ECO:0007669"/>
    <property type="project" value="InterPro"/>
</dbReference>
<evidence type="ECO:0000256" key="7">
    <source>
        <dbReference type="ARBA" id="ARBA00023004"/>
    </source>
</evidence>
<comment type="cofactor">
    <cofactor evidence="1 9">
        <name>heme</name>
        <dbReference type="ChEBI" id="CHEBI:30413"/>
    </cofactor>
</comment>
<sequence length="512" mass="57883">MLYYYSFIALLVAFVVHHVLRRRNAPPLPPGPPGLPIIGNWFEIPEKDEWVWYLALSQRYNSDIISLRLLNETVIVLNSMRSAQDLLETRSAIYSDRPAFRMLNDLVGFTWHLAFMPYNHTWKAYRKMFTQEFLPSQIAVHRPIELHAAHVLLQGLLESPDAYERHLRHMAAMVILTTAYGIDVKPQDDPHVDISTEALHVMALTGNRGSYLVDFLPILQHIPGWLPGARFLRDAREWSRCVTSMPRVPFEAAKKRWAAGDLQPCIASRVLDEIQELPEDQRQREEGVLRDVLSAGYAAGADTTVSTLASFILAMALYPEVQTKAQAAVDRVVGRHRLPTFDDQVTYVDALLREALRWHPVTPLAIVHATTAADTYNGYHIPAGASVIGNSWAILREEAVYGAHTEQFIPERWLNPDGSLNPAIPEPTPAFGFGRRVCPGKDMAQWSVWICMISILATFDIRKPVDEQGREIQPSEEYTSGLVSYPVLQKFRFIPRSADVRSLVQYEIGVSG</sequence>
<evidence type="ECO:0000256" key="3">
    <source>
        <dbReference type="ARBA" id="ARBA00010617"/>
    </source>
</evidence>
<evidence type="ECO:0008006" key="14">
    <source>
        <dbReference type="Google" id="ProtNLM"/>
    </source>
</evidence>
<comment type="pathway">
    <text evidence="2">Secondary metabolite biosynthesis.</text>
</comment>
<evidence type="ECO:0000256" key="8">
    <source>
        <dbReference type="ARBA" id="ARBA00023033"/>
    </source>
</evidence>
<keyword evidence="4 9" id="KW-0349">Heme</keyword>
<reference evidence="12" key="1">
    <citation type="submission" date="2023-11" db="EMBL/GenBank/DDBJ databases">
        <authorList>
            <person name="De Vega J J."/>
            <person name="De Vega J J."/>
        </authorList>
    </citation>
    <scope>NUCLEOTIDE SEQUENCE</scope>
</reference>
<dbReference type="Gene3D" id="1.10.630.10">
    <property type="entry name" value="Cytochrome P450"/>
    <property type="match status" value="1"/>
</dbReference>
<comment type="caution">
    <text evidence="12">The sequence shown here is derived from an EMBL/GenBank/DDBJ whole genome shotgun (WGS) entry which is preliminary data.</text>
</comment>
<dbReference type="EMBL" id="CAVNYO010000181">
    <property type="protein sequence ID" value="CAK5272355.1"/>
    <property type="molecule type" value="Genomic_DNA"/>
</dbReference>
<protein>
    <recommendedName>
        <fullName evidence="14">Cytochrome P450</fullName>
    </recommendedName>
</protein>
<evidence type="ECO:0000313" key="13">
    <source>
        <dbReference type="Proteomes" id="UP001295794"/>
    </source>
</evidence>
<dbReference type="PROSITE" id="PS00086">
    <property type="entry name" value="CYTOCHROME_P450"/>
    <property type="match status" value="1"/>
</dbReference>
<dbReference type="PRINTS" id="PR00385">
    <property type="entry name" value="P450"/>
</dbReference>
<evidence type="ECO:0000313" key="12">
    <source>
        <dbReference type="EMBL" id="CAK5272355.1"/>
    </source>
</evidence>